<dbReference type="RefSeq" id="WP_115032551.1">
    <property type="nucleotide sequence ID" value="NZ_UFYA01000001.1"/>
</dbReference>
<keyword evidence="10 17" id="KW-0460">Magnesium</keyword>
<evidence type="ECO:0000256" key="5">
    <source>
        <dbReference type="ARBA" id="ARBA00011738"/>
    </source>
</evidence>
<dbReference type="Proteomes" id="UP000254118">
    <property type="component" value="Unassembled WGS sequence"/>
</dbReference>
<sequence length="213" mass="22933">MLNKFARSFATKIATPIAKILLRIGLNADAVTTIGALGVCAGALWFFPRGEFAPGVLFITFFVLFDLLDGTMARLSGTTSTWGAFLDSTLDRLADGAVFGGLLLFYARQPHETSATWASLFCLVFAFVTSYARARAEGLGMTGANTGIAERADRLLITLAGAFIVDIANLPSDTLGYILWALAAASALTVWQRMHAVAKEIEKKRTDHTHPMP</sequence>
<feature type="binding site" evidence="17">
    <location>
        <position position="66"/>
    </location>
    <ligand>
        <name>Mg(2+)</name>
        <dbReference type="ChEBI" id="CHEBI:18420"/>
        <label>1</label>
    </ligand>
</feature>
<feature type="binding site" evidence="17">
    <location>
        <position position="91"/>
    </location>
    <ligand>
        <name>Mg(2+)</name>
        <dbReference type="ChEBI" id="CHEBI:18420"/>
        <label>2</label>
    </ligand>
</feature>
<evidence type="ECO:0000256" key="8">
    <source>
        <dbReference type="ARBA" id="ARBA00022692"/>
    </source>
</evidence>
<comment type="catalytic activity">
    <reaction evidence="16 17">
        <text>a CDP-1,2-diacyl-sn-glycerol + 1D-myo-inositol 3-phosphate = a 1,2-diacyl-sn-glycero-3-phospho-(1D-myo-inositol-3-phosphate) + CMP + H(+)</text>
        <dbReference type="Rhea" id="RHEA:60504"/>
        <dbReference type="ChEBI" id="CHEBI:15378"/>
        <dbReference type="ChEBI" id="CHEBI:58088"/>
        <dbReference type="ChEBI" id="CHEBI:58332"/>
        <dbReference type="ChEBI" id="CHEBI:58401"/>
        <dbReference type="ChEBI" id="CHEBI:60377"/>
    </reaction>
</comment>
<evidence type="ECO:0000256" key="18">
    <source>
        <dbReference type="RuleBase" id="RU003750"/>
    </source>
</evidence>
<comment type="subunit">
    <text evidence="5 17">Homodimer.</text>
</comment>
<dbReference type="InterPro" id="IPR048254">
    <property type="entry name" value="CDP_ALCOHOL_P_TRANSF_CS"/>
</dbReference>
<evidence type="ECO:0000256" key="14">
    <source>
        <dbReference type="ARBA" id="ARBA00024082"/>
    </source>
</evidence>
<proteinExistence type="inferred from homology"/>
<evidence type="ECO:0000256" key="13">
    <source>
        <dbReference type="ARBA" id="ARBA00023935"/>
    </source>
</evidence>
<evidence type="ECO:0000256" key="9">
    <source>
        <dbReference type="ARBA" id="ARBA00022723"/>
    </source>
</evidence>
<feature type="binding site" evidence="17">
    <location>
        <position position="74"/>
    </location>
    <ligand>
        <name>a CDP-1,2-diacyl-sn-glycerol</name>
        <dbReference type="ChEBI" id="CHEBI:58332"/>
    </ligand>
</feature>
<protein>
    <recommendedName>
        <fullName evidence="14 17">Phosphatidylinositol phosphate synthase</fullName>
        <shortName evidence="17">PIP synthase</shortName>
        <ecNumber evidence="17">2.7.8.-</ecNumber>
    </recommendedName>
    <alternativeName>
        <fullName evidence="15 17">CDP-diacylglycerol--D-myo-inositol-3-phosphate 3-phosphatidyltransferase</fullName>
    </alternativeName>
</protein>
<accession>A0AA46BMU7</accession>
<evidence type="ECO:0000256" key="3">
    <source>
        <dbReference type="ARBA" id="ARBA00005189"/>
    </source>
</evidence>
<keyword evidence="12 17" id="KW-0472">Membrane</keyword>
<keyword evidence="7 17" id="KW-0808">Transferase</keyword>
<keyword evidence="9 17" id="KW-0479">Metal-binding</keyword>
<evidence type="ECO:0000256" key="17">
    <source>
        <dbReference type="HAMAP-Rule" id="MF_02241"/>
    </source>
</evidence>
<feature type="binding site" evidence="17">
    <location>
        <position position="66"/>
    </location>
    <ligand>
        <name>Mg(2+)</name>
        <dbReference type="ChEBI" id="CHEBI:18420"/>
        <label>2</label>
    </ligand>
</feature>
<feature type="binding site" evidence="17">
    <location>
        <begin position="29"/>
        <end position="32"/>
    </location>
    <ligand>
        <name>a CDP-1,2-diacyl-sn-glycerol</name>
        <dbReference type="ChEBI" id="CHEBI:58332"/>
    </ligand>
</feature>
<dbReference type="AlphaFoldDB" id="A0AA46BMU7"/>
<comment type="subcellular location">
    <subcellularLocation>
        <location evidence="1 17">Cell membrane</location>
        <topology evidence="1 17">Multi-pass membrane protein</topology>
    </subcellularLocation>
</comment>
<feature type="binding site" evidence="17">
    <location>
        <position position="70"/>
    </location>
    <ligand>
        <name>a CDP-1,2-diacyl-sn-glycerol</name>
        <dbReference type="ChEBI" id="CHEBI:58332"/>
    </ligand>
</feature>
<feature type="binding site" evidence="17">
    <location>
        <position position="87"/>
    </location>
    <ligand>
        <name>Mg(2+)</name>
        <dbReference type="ChEBI" id="CHEBI:18420"/>
        <label>1</label>
    </ligand>
</feature>
<dbReference type="GO" id="GO:0000287">
    <property type="term" value="F:magnesium ion binding"/>
    <property type="evidence" value="ECO:0007669"/>
    <property type="project" value="UniProtKB-UniRule"/>
</dbReference>
<comment type="similarity">
    <text evidence="4 17 18">Belongs to the CDP-alcohol phosphatidyltransferase class-I family.</text>
</comment>
<feature type="active site" description="Proton acceptor" evidence="17">
    <location>
        <position position="91"/>
    </location>
</feature>
<keyword evidence="17" id="KW-0443">Lipid metabolism</keyword>
<gene>
    <name evidence="19" type="primary">pgsA1</name>
    <name evidence="19" type="ORF">NCTC7915_01005</name>
</gene>
<dbReference type="InterPro" id="IPR000462">
    <property type="entry name" value="CDP-OH_P_trans"/>
</dbReference>
<dbReference type="GO" id="GO:0005886">
    <property type="term" value="C:plasma membrane"/>
    <property type="evidence" value="ECO:0007669"/>
    <property type="project" value="UniProtKB-SubCell"/>
</dbReference>
<evidence type="ECO:0000256" key="4">
    <source>
        <dbReference type="ARBA" id="ARBA00010441"/>
    </source>
</evidence>
<evidence type="ECO:0000256" key="11">
    <source>
        <dbReference type="ARBA" id="ARBA00022989"/>
    </source>
</evidence>
<dbReference type="GO" id="GO:0016780">
    <property type="term" value="F:phosphotransferase activity, for other substituted phosphate groups"/>
    <property type="evidence" value="ECO:0007669"/>
    <property type="project" value="UniProtKB-UniRule"/>
</dbReference>
<comment type="pathway">
    <text evidence="3">Lipid metabolism.</text>
</comment>
<evidence type="ECO:0000256" key="10">
    <source>
        <dbReference type="ARBA" id="ARBA00022842"/>
    </source>
</evidence>
<dbReference type="PROSITE" id="PS00379">
    <property type="entry name" value="CDP_ALCOHOL_P_TRANSF"/>
    <property type="match status" value="1"/>
</dbReference>
<dbReference type="HAMAP" id="MF_02241">
    <property type="entry name" value="PIP_synthase"/>
    <property type="match status" value="1"/>
</dbReference>
<evidence type="ECO:0000256" key="15">
    <source>
        <dbReference type="ARBA" id="ARBA00033137"/>
    </source>
</evidence>
<comment type="caution">
    <text evidence="17">Lacks conserved residue(s) required for the propagation of feature annotation.</text>
</comment>
<feature type="transmembrane region" description="Helical" evidence="17">
    <location>
        <begin position="114"/>
        <end position="134"/>
    </location>
</feature>
<dbReference type="Gene3D" id="1.20.120.1760">
    <property type="match status" value="1"/>
</dbReference>
<keyword evidence="11 17" id="KW-1133">Transmembrane helix</keyword>
<name>A0AA46BMU7_9MICO</name>
<evidence type="ECO:0000256" key="1">
    <source>
        <dbReference type="ARBA" id="ARBA00004651"/>
    </source>
</evidence>
<evidence type="ECO:0000256" key="12">
    <source>
        <dbReference type="ARBA" id="ARBA00023136"/>
    </source>
</evidence>
<keyword evidence="17" id="KW-0444">Lipid biosynthesis</keyword>
<dbReference type="EMBL" id="UFYA01000001">
    <property type="protein sequence ID" value="STD08358.1"/>
    <property type="molecule type" value="Genomic_DNA"/>
</dbReference>
<evidence type="ECO:0000256" key="16">
    <source>
        <dbReference type="ARBA" id="ARBA00048865"/>
    </source>
</evidence>
<dbReference type="GO" id="GO:0008654">
    <property type="term" value="P:phospholipid biosynthetic process"/>
    <property type="evidence" value="ECO:0007669"/>
    <property type="project" value="UniProtKB-UniRule"/>
</dbReference>
<comment type="caution">
    <text evidence="19">The sequence shown here is derived from an EMBL/GenBank/DDBJ whole genome shotgun (WGS) entry which is preliminary data.</text>
</comment>
<keyword evidence="8 17" id="KW-0812">Transmembrane</keyword>
<evidence type="ECO:0000256" key="7">
    <source>
        <dbReference type="ARBA" id="ARBA00022679"/>
    </source>
</evidence>
<evidence type="ECO:0000256" key="6">
    <source>
        <dbReference type="ARBA" id="ARBA00022475"/>
    </source>
</evidence>
<organism evidence="19 20">
    <name type="scientific">Dermatophilus congolensis</name>
    <dbReference type="NCBI Taxonomy" id="1863"/>
    <lineage>
        <taxon>Bacteria</taxon>
        <taxon>Bacillati</taxon>
        <taxon>Actinomycetota</taxon>
        <taxon>Actinomycetes</taxon>
        <taxon>Micrococcales</taxon>
        <taxon>Dermatophilaceae</taxon>
        <taxon>Dermatophilus</taxon>
    </lineage>
</organism>
<dbReference type="EC" id="2.7.8.-" evidence="17"/>
<keyword evidence="17" id="KW-0594">Phospholipid biosynthesis</keyword>
<feature type="binding site" evidence="17">
    <location>
        <position position="69"/>
    </location>
    <ligand>
        <name>Mg(2+)</name>
        <dbReference type="ChEBI" id="CHEBI:18420"/>
        <label>1</label>
    </ligand>
</feature>
<dbReference type="Pfam" id="PF01066">
    <property type="entry name" value="CDP-OH_P_transf"/>
    <property type="match status" value="1"/>
</dbReference>
<reference evidence="19 20" key="1">
    <citation type="submission" date="2018-06" db="EMBL/GenBank/DDBJ databases">
        <authorList>
            <consortium name="Pathogen Informatics"/>
            <person name="Doyle S."/>
        </authorList>
    </citation>
    <scope>NUCLEOTIDE SEQUENCE [LARGE SCALE GENOMIC DNA]</scope>
    <source>
        <strain evidence="19 20">NCTC7915</strain>
    </source>
</reference>
<comment type="function">
    <text evidence="17">Catalyzes the conjugation of the 1'-hydroxyl group of D-myo-inositol-3-phosphate (also named L-myo-inositol-1-phosphate) with a lipid tail of cytidine diphosphate diacylglycerol (CDP-DAG), forming phosphatidylinositol phosphate (PIP) and CMP. PIP is a precursor of phosphatidylinositol (PI) which is an essential lipid required for cell wall formation.</text>
</comment>
<evidence type="ECO:0000313" key="20">
    <source>
        <dbReference type="Proteomes" id="UP000254118"/>
    </source>
</evidence>
<dbReference type="NCBIfam" id="NF045883">
    <property type="entry name" value="PIPSynth"/>
    <property type="match status" value="1"/>
</dbReference>
<dbReference type="InterPro" id="IPR043130">
    <property type="entry name" value="CDP-OH_PTrfase_TM_dom"/>
</dbReference>
<evidence type="ECO:0000313" key="19">
    <source>
        <dbReference type="EMBL" id="STD08358.1"/>
    </source>
</evidence>
<dbReference type="InterPro" id="IPR044268">
    <property type="entry name" value="PIP_synthase_PgsA1"/>
</dbReference>
<comment type="catalytic activity">
    <reaction evidence="13 17">
        <text>1,2-di-(9Z-octadecenoyl)-sn-glycero-3-cytidine-5'-diphosphate + 1D-myo-inositol 3-phosphate = 1,2-di-(9Z-octadecenoyl)-sn-glycero-3-phospho-(1D-myo-inositol-3-phosphate) + CMP + H(+)</text>
        <dbReference type="Rhea" id="RHEA:61216"/>
        <dbReference type="ChEBI" id="CHEBI:15378"/>
        <dbReference type="ChEBI" id="CHEBI:58401"/>
        <dbReference type="ChEBI" id="CHEBI:60377"/>
        <dbReference type="ChEBI" id="CHEBI:85356"/>
        <dbReference type="ChEBI" id="CHEBI:144472"/>
    </reaction>
</comment>
<feature type="transmembrane region" description="Helical" evidence="17">
    <location>
        <begin position="20"/>
        <end position="46"/>
    </location>
</feature>
<keyword evidence="6 17" id="KW-1003">Cell membrane</keyword>
<feature type="binding site" evidence="17">
    <location>
        <position position="87"/>
    </location>
    <ligand>
        <name>Mg(2+)</name>
        <dbReference type="ChEBI" id="CHEBI:18420"/>
        <label>2</label>
    </ligand>
</feature>
<keyword evidence="17" id="KW-1208">Phospholipid metabolism</keyword>
<evidence type="ECO:0000256" key="2">
    <source>
        <dbReference type="ARBA" id="ARBA00004805"/>
    </source>
</evidence>
<feature type="binding site" evidence="17">
    <location>
        <position position="80"/>
    </location>
    <ligand>
        <name>a CDP-1,2-diacyl-sn-glycerol</name>
        <dbReference type="ChEBI" id="CHEBI:58332"/>
    </ligand>
</feature>
<comment type="cofactor">
    <cofactor evidence="17">
        <name>Mg(2+)</name>
        <dbReference type="ChEBI" id="CHEBI:18420"/>
    </cofactor>
    <text evidence="17">Contains a di-nuclear catalytic Mg(2+) center.</text>
</comment>
<comment type="pathway">
    <text evidence="2 17">Phospholipid metabolism; phosphatidylinositol phosphate biosynthesis.</text>
</comment>